<accession>A0A7J0FK02</accession>
<dbReference type="OrthoDB" id="2410195at2759"/>
<keyword evidence="1" id="KW-0489">Methyltransferase</keyword>
<name>A0A7J0FK02_9ERIC</name>
<sequence>MEKCSSDEQGKELLLQSQAHIWNHLFNFINSMSLKCAIELDIPDIVNNHGRPMTLSELVAALPINPSKSHCVYRLMRILVHSGFFTKEKVSKNGEDEEEEQGGYLLTPPSRFLLKDEPFSVTPFLLAMLDPTLTKPWHFMLFYSSQRSAAESALMWRTRGSHLARGLLSARVARVHSLPARERPTQRVAARERVAASPLARGGACGRLPARAGAWLHVQPPPGRVWARGSSPVRVAARGTALDAWLRLISLADLQTAREGASGLRFRRGLVLELRIDERNNLV</sequence>
<dbReference type="AlphaFoldDB" id="A0A7J0FK02"/>
<dbReference type="PANTHER" id="PTHR11746">
    <property type="entry name" value="O-METHYLTRANSFERASE"/>
    <property type="match status" value="1"/>
</dbReference>
<evidence type="ECO:0000256" key="3">
    <source>
        <dbReference type="ARBA" id="ARBA00022691"/>
    </source>
</evidence>
<evidence type="ECO:0000313" key="5">
    <source>
        <dbReference type="EMBL" id="GFY99025.1"/>
    </source>
</evidence>
<proteinExistence type="predicted"/>
<evidence type="ECO:0000256" key="2">
    <source>
        <dbReference type="ARBA" id="ARBA00022679"/>
    </source>
</evidence>
<keyword evidence="2" id="KW-0808">Transferase</keyword>
<dbReference type="FunFam" id="1.10.10.10:FF:000213">
    <property type="entry name" value="Coniferyl alcohol 9-O-methyltransferase"/>
    <property type="match status" value="1"/>
</dbReference>
<organism evidence="5 6">
    <name type="scientific">Actinidia rufa</name>
    <dbReference type="NCBI Taxonomy" id="165716"/>
    <lineage>
        <taxon>Eukaryota</taxon>
        <taxon>Viridiplantae</taxon>
        <taxon>Streptophyta</taxon>
        <taxon>Embryophyta</taxon>
        <taxon>Tracheophyta</taxon>
        <taxon>Spermatophyta</taxon>
        <taxon>Magnoliopsida</taxon>
        <taxon>eudicotyledons</taxon>
        <taxon>Gunneridae</taxon>
        <taxon>Pentapetalae</taxon>
        <taxon>asterids</taxon>
        <taxon>Ericales</taxon>
        <taxon>Actinidiaceae</taxon>
        <taxon>Actinidia</taxon>
    </lineage>
</organism>
<dbReference type="InterPro" id="IPR036388">
    <property type="entry name" value="WH-like_DNA-bd_sf"/>
</dbReference>
<dbReference type="GO" id="GO:0008757">
    <property type="term" value="F:S-adenosylmethionine-dependent methyltransferase activity"/>
    <property type="evidence" value="ECO:0007669"/>
    <property type="project" value="UniProtKB-ARBA"/>
</dbReference>
<evidence type="ECO:0000256" key="1">
    <source>
        <dbReference type="ARBA" id="ARBA00022603"/>
    </source>
</evidence>
<dbReference type="GO" id="GO:0032259">
    <property type="term" value="P:methylation"/>
    <property type="evidence" value="ECO:0007669"/>
    <property type="project" value="UniProtKB-KW"/>
</dbReference>
<dbReference type="Proteomes" id="UP000585474">
    <property type="component" value="Unassembled WGS sequence"/>
</dbReference>
<dbReference type="EMBL" id="BJWL01000013">
    <property type="protein sequence ID" value="GFY99025.1"/>
    <property type="molecule type" value="Genomic_DNA"/>
</dbReference>
<dbReference type="Pfam" id="PF08100">
    <property type="entry name" value="Dimerisation"/>
    <property type="match status" value="1"/>
</dbReference>
<gene>
    <name evidence="5" type="ORF">Acr_13g0004260</name>
</gene>
<dbReference type="InterPro" id="IPR012967">
    <property type="entry name" value="COMT_dimerisation"/>
</dbReference>
<evidence type="ECO:0000259" key="4">
    <source>
        <dbReference type="Pfam" id="PF08100"/>
    </source>
</evidence>
<comment type="caution">
    <text evidence="5">The sequence shown here is derived from an EMBL/GenBank/DDBJ whole genome shotgun (WGS) entry which is preliminary data.</text>
</comment>
<dbReference type="SUPFAM" id="SSF46785">
    <property type="entry name" value="Winged helix' DNA-binding domain"/>
    <property type="match status" value="1"/>
</dbReference>
<dbReference type="Gene3D" id="1.10.10.10">
    <property type="entry name" value="Winged helix-like DNA-binding domain superfamily/Winged helix DNA-binding domain"/>
    <property type="match status" value="1"/>
</dbReference>
<dbReference type="InterPro" id="IPR036390">
    <property type="entry name" value="WH_DNA-bd_sf"/>
</dbReference>
<reference evidence="5 6" key="1">
    <citation type="submission" date="2019-07" db="EMBL/GenBank/DDBJ databases">
        <title>De Novo Assembly of kiwifruit Actinidia rufa.</title>
        <authorList>
            <person name="Sugita-Konishi S."/>
            <person name="Sato K."/>
            <person name="Mori E."/>
            <person name="Abe Y."/>
            <person name="Kisaki G."/>
            <person name="Hamano K."/>
            <person name="Suezawa K."/>
            <person name="Otani M."/>
            <person name="Fukuda T."/>
            <person name="Manabe T."/>
            <person name="Gomi K."/>
            <person name="Tabuchi M."/>
            <person name="Akimitsu K."/>
            <person name="Kataoka I."/>
        </authorList>
    </citation>
    <scope>NUCLEOTIDE SEQUENCE [LARGE SCALE GENOMIC DNA]</scope>
    <source>
        <strain evidence="6">cv. Fuchu</strain>
    </source>
</reference>
<dbReference type="GO" id="GO:0046983">
    <property type="term" value="F:protein dimerization activity"/>
    <property type="evidence" value="ECO:0007669"/>
    <property type="project" value="InterPro"/>
</dbReference>
<evidence type="ECO:0000313" key="6">
    <source>
        <dbReference type="Proteomes" id="UP000585474"/>
    </source>
</evidence>
<dbReference type="InterPro" id="IPR016461">
    <property type="entry name" value="COMT-like"/>
</dbReference>
<keyword evidence="3" id="KW-0949">S-adenosyl-L-methionine</keyword>
<protein>
    <recommendedName>
        <fullName evidence="4">O-methyltransferase dimerisation domain-containing protein</fullName>
    </recommendedName>
</protein>
<feature type="domain" description="O-methyltransferase dimerisation" evidence="4">
    <location>
        <begin position="22"/>
        <end position="116"/>
    </location>
</feature>
<dbReference type="PROSITE" id="PS51683">
    <property type="entry name" value="SAM_OMT_II"/>
    <property type="match status" value="1"/>
</dbReference>
<keyword evidence="6" id="KW-1185">Reference proteome</keyword>